<dbReference type="InterPro" id="IPR035965">
    <property type="entry name" value="PAS-like_dom_sf"/>
</dbReference>
<accession>A0ABY9WSS3</accession>
<dbReference type="CDD" id="cd00130">
    <property type="entry name" value="PAS"/>
    <property type="match status" value="1"/>
</dbReference>
<dbReference type="PROSITE" id="PS50112">
    <property type="entry name" value="PAS"/>
    <property type="match status" value="1"/>
</dbReference>
<organism evidence="9 10">
    <name type="scientific">Archangium minus</name>
    <dbReference type="NCBI Taxonomy" id="83450"/>
    <lineage>
        <taxon>Bacteria</taxon>
        <taxon>Pseudomonadati</taxon>
        <taxon>Myxococcota</taxon>
        <taxon>Myxococcia</taxon>
        <taxon>Myxococcales</taxon>
        <taxon>Cystobacterineae</taxon>
        <taxon>Archangiaceae</taxon>
        <taxon>Archangium</taxon>
    </lineage>
</organism>
<dbReference type="InterPro" id="IPR003661">
    <property type="entry name" value="HisK_dim/P_dom"/>
</dbReference>
<dbReference type="InterPro" id="IPR005467">
    <property type="entry name" value="His_kinase_dom"/>
</dbReference>
<evidence type="ECO:0000256" key="2">
    <source>
        <dbReference type="ARBA" id="ARBA00012438"/>
    </source>
</evidence>
<gene>
    <name evidence="9" type="ORF">F0U60_16445</name>
</gene>
<dbReference type="Pfam" id="PF01590">
    <property type="entry name" value="GAF"/>
    <property type="match status" value="1"/>
</dbReference>
<feature type="domain" description="Histidine kinase" evidence="7">
    <location>
        <begin position="537"/>
        <end position="752"/>
    </location>
</feature>
<dbReference type="Pfam" id="PF00512">
    <property type="entry name" value="HisKA"/>
    <property type="match status" value="1"/>
</dbReference>
<dbReference type="PANTHER" id="PTHR43047:SF72">
    <property type="entry name" value="OSMOSENSING HISTIDINE PROTEIN KINASE SLN1"/>
    <property type="match status" value="1"/>
</dbReference>
<dbReference type="InterPro" id="IPR003018">
    <property type="entry name" value="GAF"/>
</dbReference>
<dbReference type="NCBIfam" id="TIGR00229">
    <property type="entry name" value="sensory_box"/>
    <property type="match status" value="1"/>
</dbReference>
<evidence type="ECO:0000256" key="1">
    <source>
        <dbReference type="ARBA" id="ARBA00000085"/>
    </source>
</evidence>
<keyword evidence="4" id="KW-0808">Transferase</keyword>
<evidence type="ECO:0000259" key="7">
    <source>
        <dbReference type="PROSITE" id="PS50109"/>
    </source>
</evidence>
<evidence type="ECO:0000313" key="10">
    <source>
        <dbReference type="Proteomes" id="UP001611383"/>
    </source>
</evidence>
<dbReference type="InterPro" id="IPR036890">
    <property type="entry name" value="HATPase_C_sf"/>
</dbReference>
<dbReference type="SUPFAM" id="SSF55874">
    <property type="entry name" value="ATPase domain of HSP90 chaperone/DNA topoisomerase II/histidine kinase"/>
    <property type="match status" value="1"/>
</dbReference>
<sequence>MHRFLSTATAMVFLPALIAVGALLVVLQVIRAEQESLRRYAVAAERSMATERLSAESERLGRLVRSYLLSPDAQMLEELERSRERFERALGGMFAGSQAPRERELLSKSQRAQARLSSISRELIALRQQGVSLERILLRVTRELQPAREELNQEIALVLRYQRDEMDSSRNQASHGVGSSVRVYLLGIPVAMAVLVAQSVLVMRAFRRGQEAKREAEWNADQRAASEARFAGIVSIAADAIISLDESGAITIFNTGAEAIFGYSASEVLGQPIDLLLPERFRANHRGFMQSFAEGLVSARRMGERRLLFGRRKTGEEFPAEAAISKREVDGTHILTVILRDVSAQKRVEEEQRFLVQAGEILSSSLDFERTLSRVAQLAVQSLADWCIVYLCEEGQVRRSEVAHRMPGKQELAAALRGLPLNMSQTPFLRELWRSREPVLLSHVSAELLSSTTQNAEHLVLLQQLAPRSLLGVPLVVNERFFGALVFIASDSGRIYTEGDLEFARRLGRLASLAVENARLYQAARSATQARDDVLGIVAHDLRSPLNSIVLGIQALRRRARGTLGDAPSVEALDSLLSSAQRMGRLVEDLLDVVRLEAGQLSISPSPQPTEGLLREAVEAARPQAGEVHLQLEESGPLPPVLADRDRLLQVFSNLLGNALKFTPPGGAVRAGARLEGASVCFYVHDTGPGMTPEVLEHIFDRFWQADRRDRRGAGLGLSITKGLVEAHGGVLRVESEPGRGSTFFFTVPVASGPSRGPEPATPAPP</sequence>
<dbReference type="SMART" id="SM00387">
    <property type="entry name" value="HATPase_c"/>
    <property type="match status" value="1"/>
</dbReference>
<dbReference type="SMART" id="SM00388">
    <property type="entry name" value="HisKA"/>
    <property type="match status" value="1"/>
</dbReference>
<dbReference type="PROSITE" id="PS50109">
    <property type="entry name" value="HIS_KIN"/>
    <property type="match status" value="1"/>
</dbReference>
<dbReference type="InterPro" id="IPR036097">
    <property type="entry name" value="HisK_dim/P_sf"/>
</dbReference>
<dbReference type="InterPro" id="IPR029016">
    <property type="entry name" value="GAF-like_dom_sf"/>
</dbReference>
<evidence type="ECO:0000256" key="3">
    <source>
        <dbReference type="ARBA" id="ARBA00022553"/>
    </source>
</evidence>
<dbReference type="Gene3D" id="3.30.450.20">
    <property type="entry name" value="PAS domain"/>
    <property type="match status" value="1"/>
</dbReference>
<comment type="catalytic activity">
    <reaction evidence="1">
        <text>ATP + protein L-histidine = ADP + protein N-phospho-L-histidine.</text>
        <dbReference type="EC" id="2.7.13.3"/>
    </reaction>
</comment>
<dbReference type="SUPFAM" id="SSF47384">
    <property type="entry name" value="Homodimeric domain of signal transducing histidine kinase"/>
    <property type="match status" value="1"/>
</dbReference>
<dbReference type="EMBL" id="CP043494">
    <property type="protein sequence ID" value="WNG45510.1"/>
    <property type="molecule type" value="Genomic_DNA"/>
</dbReference>
<dbReference type="Gene3D" id="3.30.565.10">
    <property type="entry name" value="Histidine kinase-like ATPase, C-terminal domain"/>
    <property type="match status" value="1"/>
</dbReference>
<dbReference type="InterPro" id="IPR003594">
    <property type="entry name" value="HATPase_dom"/>
</dbReference>
<dbReference type="InterPro" id="IPR000014">
    <property type="entry name" value="PAS"/>
</dbReference>
<dbReference type="InterPro" id="IPR004358">
    <property type="entry name" value="Sig_transdc_His_kin-like_C"/>
</dbReference>
<proteinExistence type="predicted"/>
<dbReference type="Pfam" id="PF13426">
    <property type="entry name" value="PAS_9"/>
    <property type="match status" value="1"/>
</dbReference>
<evidence type="ECO:0000313" key="9">
    <source>
        <dbReference type="EMBL" id="WNG45510.1"/>
    </source>
</evidence>
<keyword evidence="10" id="KW-1185">Reference proteome</keyword>
<dbReference type="CDD" id="cd16922">
    <property type="entry name" value="HATPase_EvgS-ArcB-TorS-like"/>
    <property type="match status" value="1"/>
</dbReference>
<dbReference type="SMART" id="SM00065">
    <property type="entry name" value="GAF"/>
    <property type="match status" value="1"/>
</dbReference>
<keyword evidence="5" id="KW-0418">Kinase</keyword>
<evidence type="ECO:0000259" key="8">
    <source>
        <dbReference type="PROSITE" id="PS50112"/>
    </source>
</evidence>
<dbReference type="Pfam" id="PF02518">
    <property type="entry name" value="HATPase_c"/>
    <property type="match status" value="1"/>
</dbReference>
<dbReference type="EC" id="2.7.13.3" evidence="2"/>
<dbReference type="Gene3D" id="3.30.450.40">
    <property type="match status" value="1"/>
</dbReference>
<keyword evidence="6" id="KW-0472">Membrane</keyword>
<keyword evidence="3" id="KW-0597">Phosphoprotein</keyword>
<dbReference type="Gene3D" id="1.10.287.130">
    <property type="match status" value="1"/>
</dbReference>
<reference evidence="9 10" key="1">
    <citation type="submission" date="2019-08" db="EMBL/GenBank/DDBJ databases">
        <title>Archangium and Cystobacter genomes.</title>
        <authorList>
            <person name="Chen I.-C.K."/>
            <person name="Wielgoss S."/>
        </authorList>
    </citation>
    <scope>NUCLEOTIDE SEQUENCE [LARGE SCALE GENOMIC DNA]</scope>
    <source>
        <strain evidence="9 10">Cbm 6</strain>
    </source>
</reference>
<protein>
    <recommendedName>
        <fullName evidence="2">histidine kinase</fullName>
        <ecNumber evidence="2">2.7.13.3</ecNumber>
    </recommendedName>
</protein>
<feature type="transmembrane region" description="Helical" evidence="6">
    <location>
        <begin position="183"/>
        <end position="206"/>
    </location>
</feature>
<keyword evidence="6" id="KW-1133">Transmembrane helix</keyword>
<dbReference type="SMART" id="SM00091">
    <property type="entry name" value="PAS"/>
    <property type="match status" value="1"/>
</dbReference>
<dbReference type="PRINTS" id="PR00344">
    <property type="entry name" value="BCTRLSENSOR"/>
</dbReference>
<keyword evidence="6" id="KW-0812">Transmembrane</keyword>
<dbReference type="Proteomes" id="UP001611383">
    <property type="component" value="Chromosome"/>
</dbReference>
<name>A0ABY9WSS3_9BACT</name>
<evidence type="ECO:0000256" key="6">
    <source>
        <dbReference type="SAM" id="Phobius"/>
    </source>
</evidence>
<evidence type="ECO:0000256" key="5">
    <source>
        <dbReference type="ARBA" id="ARBA00022777"/>
    </source>
</evidence>
<dbReference type="CDD" id="cd00082">
    <property type="entry name" value="HisKA"/>
    <property type="match status" value="1"/>
</dbReference>
<dbReference type="PANTHER" id="PTHR43047">
    <property type="entry name" value="TWO-COMPONENT HISTIDINE PROTEIN KINASE"/>
    <property type="match status" value="1"/>
</dbReference>
<feature type="domain" description="PAS" evidence="8">
    <location>
        <begin position="226"/>
        <end position="279"/>
    </location>
</feature>
<dbReference type="SUPFAM" id="SSF55785">
    <property type="entry name" value="PYP-like sensor domain (PAS domain)"/>
    <property type="match status" value="1"/>
</dbReference>
<evidence type="ECO:0000256" key="4">
    <source>
        <dbReference type="ARBA" id="ARBA00022679"/>
    </source>
</evidence>
<dbReference type="RefSeq" id="WP_395820478.1">
    <property type="nucleotide sequence ID" value="NZ_CP043494.1"/>
</dbReference>
<dbReference type="SUPFAM" id="SSF55781">
    <property type="entry name" value="GAF domain-like"/>
    <property type="match status" value="1"/>
</dbReference>